<evidence type="ECO:0000256" key="6">
    <source>
        <dbReference type="ARBA" id="ARBA00022763"/>
    </source>
</evidence>
<keyword evidence="10" id="KW-0234">DNA repair</keyword>
<protein>
    <submittedName>
        <fullName evidence="15">DNA repair protein Rad18</fullName>
    </submittedName>
</protein>
<dbReference type="Pfam" id="PF02463">
    <property type="entry name" value="SMC_N"/>
    <property type="match status" value="1"/>
</dbReference>
<name>A0A9P4J859_9PEZI</name>
<dbReference type="Proteomes" id="UP000799439">
    <property type="component" value="Unassembled WGS sequence"/>
</dbReference>
<dbReference type="GO" id="GO:0003684">
    <property type="term" value="F:damaged DNA binding"/>
    <property type="evidence" value="ECO:0007669"/>
    <property type="project" value="TreeGrafter"/>
</dbReference>
<keyword evidence="4" id="KW-0158">Chromosome</keyword>
<dbReference type="GO" id="GO:0035861">
    <property type="term" value="C:site of double-strand break"/>
    <property type="evidence" value="ECO:0007669"/>
    <property type="project" value="TreeGrafter"/>
</dbReference>
<accession>A0A9P4J859</accession>
<feature type="compositionally biased region" description="Basic and acidic residues" evidence="13">
    <location>
        <begin position="385"/>
        <end position="402"/>
    </location>
</feature>
<evidence type="ECO:0000256" key="5">
    <source>
        <dbReference type="ARBA" id="ARBA00022741"/>
    </source>
</evidence>
<reference evidence="15" key="1">
    <citation type="journal article" date="2020" name="Stud. Mycol.">
        <title>101 Dothideomycetes genomes: a test case for predicting lifestyles and emergence of pathogens.</title>
        <authorList>
            <person name="Haridas S."/>
            <person name="Albert R."/>
            <person name="Binder M."/>
            <person name="Bloem J."/>
            <person name="Labutti K."/>
            <person name="Salamov A."/>
            <person name="Andreopoulos B."/>
            <person name="Baker S."/>
            <person name="Barry K."/>
            <person name="Bills G."/>
            <person name="Bluhm B."/>
            <person name="Cannon C."/>
            <person name="Castanera R."/>
            <person name="Culley D."/>
            <person name="Daum C."/>
            <person name="Ezra D."/>
            <person name="Gonzalez J."/>
            <person name="Henrissat B."/>
            <person name="Kuo A."/>
            <person name="Liang C."/>
            <person name="Lipzen A."/>
            <person name="Lutzoni F."/>
            <person name="Magnuson J."/>
            <person name="Mondo S."/>
            <person name="Nolan M."/>
            <person name="Ohm R."/>
            <person name="Pangilinan J."/>
            <person name="Park H.-J."/>
            <person name="Ramirez L."/>
            <person name="Alfaro M."/>
            <person name="Sun H."/>
            <person name="Tritt A."/>
            <person name="Yoshinaga Y."/>
            <person name="Zwiers L.-H."/>
            <person name="Turgeon B."/>
            <person name="Goodwin S."/>
            <person name="Spatafora J."/>
            <person name="Crous P."/>
            <person name="Grigoriev I."/>
        </authorList>
    </citation>
    <scope>NUCLEOTIDE SEQUENCE</scope>
    <source>
        <strain evidence="15">CBS 260.36</strain>
    </source>
</reference>
<evidence type="ECO:0000256" key="13">
    <source>
        <dbReference type="SAM" id="MobiDB-lite"/>
    </source>
</evidence>
<keyword evidence="5" id="KW-0547">Nucleotide-binding</keyword>
<evidence type="ECO:0000256" key="12">
    <source>
        <dbReference type="SAM" id="Coils"/>
    </source>
</evidence>
<comment type="caution">
    <text evidence="15">The sequence shown here is derived from an EMBL/GenBank/DDBJ whole genome shotgun (WGS) entry which is preliminary data.</text>
</comment>
<evidence type="ECO:0000259" key="14">
    <source>
        <dbReference type="Pfam" id="PF02463"/>
    </source>
</evidence>
<dbReference type="InterPro" id="IPR003395">
    <property type="entry name" value="RecF/RecN/SMC_N"/>
</dbReference>
<gene>
    <name evidence="15" type="ORF">K461DRAFT_285249</name>
</gene>
<dbReference type="SUPFAM" id="SSF52540">
    <property type="entry name" value="P-loop containing nucleoside triphosphate hydrolases"/>
    <property type="match status" value="2"/>
</dbReference>
<keyword evidence="9" id="KW-0233">DNA recombination</keyword>
<dbReference type="PANTHER" id="PTHR19306:SF6">
    <property type="entry name" value="STRUCTURAL MAINTENANCE OF CHROMOSOMES PROTEIN 6"/>
    <property type="match status" value="1"/>
</dbReference>
<keyword evidence="7" id="KW-0067">ATP-binding</keyword>
<evidence type="ECO:0000256" key="4">
    <source>
        <dbReference type="ARBA" id="ARBA00022454"/>
    </source>
</evidence>
<dbReference type="Gene3D" id="3.40.50.300">
    <property type="entry name" value="P-loop containing nucleotide triphosphate hydrolases"/>
    <property type="match status" value="2"/>
</dbReference>
<dbReference type="AlphaFoldDB" id="A0A9P4J859"/>
<evidence type="ECO:0000256" key="3">
    <source>
        <dbReference type="ARBA" id="ARBA00006793"/>
    </source>
</evidence>
<evidence type="ECO:0000313" key="15">
    <source>
        <dbReference type="EMBL" id="KAF2155192.1"/>
    </source>
</evidence>
<keyword evidence="8 12" id="KW-0175">Coiled coil</keyword>
<dbReference type="GO" id="GO:0003697">
    <property type="term" value="F:single-stranded DNA binding"/>
    <property type="evidence" value="ECO:0007669"/>
    <property type="project" value="TreeGrafter"/>
</dbReference>
<dbReference type="OrthoDB" id="10072614at2759"/>
<feature type="region of interest" description="Disordered" evidence="13">
    <location>
        <begin position="372"/>
        <end position="417"/>
    </location>
</feature>
<dbReference type="GO" id="GO:0005524">
    <property type="term" value="F:ATP binding"/>
    <property type="evidence" value="ECO:0007669"/>
    <property type="project" value="UniProtKB-KW"/>
</dbReference>
<dbReference type="EMBL" id="ML996083">
    <property type="protein sequence ID" value="KAF2155192.1"/>
    <property type="molecule type" value="Genomic_DNA"/>
</dbReference>
<dbReference type="GO" id="GO:0000724">
    <property type="term" value="P:double-strand break repair via homologous recombination"/>
    <property type="evidence" value="ECO:0007669"/>
    <property type="project" value="TreeGrafter"/>
</dbReference>
<dbReference type="PANTHER" id="PTHR19306">
    <property type="entry name" value="STRUCTURAL MAINTENANCE OF CHROMOSOMES 5,6 SMC5, SMC6"/>
    <property type="match status" value="1"/>
</dbReference>
<proteinExistence type="inferred from homology"/>
<evidence type="ECO:0000256" key="9">
    <source>
        <dbReference type="ARBA" id="ARBA00023172"/>
    </source>
</evidence>
<dbReference type="InterPro" id="IPR027417">
    <property type="entry name" value="P-loop_NTPase"/>
</dbReference>
<organism evidence="15 16">
    <name type="scientific">Myriangium duriaei CBS 260.36</name>
    <dbReference type="NCBI Taxonomy" id="1168546"/>
    <lineage>
        <taxon>Eukaryota</taxon>
        <taxon>Fungi</taxon>
        <taxon>Dikarya</taxon>
        <taxon>Ascomycota</taxon>
        <taxon>Pezizomycotina</taxon>
        <taxon>Dothideomycetes</taxon>
        <taxon>Dothideomycetidae</taxon>
        <taxon>Myriangiales</taxon>
        <taxon>Myriangiaceae</taxon>
        <taxon>Myriangium</taxon>
    </lineage>
</organism>
<keyword evidence="6" id="KW-0227">DNA damage</keyword>
<comment type="subcellular location">
    <subcellularLocation>
        <location evidence="2">Chromosome</location>
    </subcellularLocation>
    <subcellularLocation>
        <location evidence="1">Nucleus</location>
    </subcellularLocation>
</comment>
<feature type="coiled-coil region" evidence="12">
    <location>
        <begin position="646"/>
        <end position="715"/>
    </location>
</feature>
<feature type="domain" description="RecF/RecN/SMC N-terminal" evidence="14">
    <location>
        <begin position="28"/>
        <end position="1034"/>
    </location>
</feature>
<comment type="similarity">
    <text evidence="3">Belongs to the SMC family. SMC6 subfamily.</text>
</comment>
<evidence type="ECO:0000256" key="8">
    <source>
        <dbReference type="ARBA" id="ARBA00023054"/>
    </source>
</evidence>
<evidence type="ECO:0000256" key="10">
    <source>
        <dbReference type="ARBA" id="ARBA00023204"/>
    </source>
</evidence>
<evidence type="ECO:0000256" key="1">
    <source>
        <dbReference type="ARBA" id="ARBA00004123"/>
    </source>
</evidence>
<feature type="coiled-coil region" evidence="12">
    <location>
        <begin position="747"/>
        <end position="873"/>
    </location>
</feature>
<evidence type="ECO:0000256" key="11">
    <source>
        <dbReference type="ARBA" id="ARBA00023242"/>
    </source>
</evidence>
<evidence type="ECO:0000256" key="7">
    <source>
        <dbReference type="ARBA" id="ARBA00022840"/>
    </source>
</evidence>
<sequence length="1063" mass="121833">MQQMRQSANFKKWLAVDKVNQGADHGIIEEIYCQNFMCHAKLRIVLGPLINFIIGHNGSGKSAVLTALTITLGVKATATNRAASLKKFIREGQDSAMSSVKIKNQGELAYQHEIYGDSVIVERHFNTAGASQFKLKNANGRVISTKRADLEDLLDYFGLQLDNPLNVLSQDSARQFLSSSTPTDKYKFFLKGTQLEQLDREYRLLADRIDESEAQIDNRKDDMSGLKQRMTAAEQKKKDMDRAGTVQEKIEHFTWMHAWAQVEDKERELDQASEDNINAIEHLERRKIEAQAKSEAYAAKNQNVEATSEIRADLDSELQQVTEKYERVKEEFDKNKESLSENSTQLRHIKTDLNSDRAEIIKLKAEIKEEQKRIESASGPAQAQKLEELREAEADAEEKKNEMSTTDKQPLERDKDETEHVAKTAREALVPAQRVVDAAETQLSSLQRSRPDQMKGFLPAMANLLKAIQNEPKFREKPVGPLGLHVKLLKPEWSSIVESTFGGVLDAFVVTNTHDQAILRGLQQRCNCPGDIYIGDARPIDISRNSADEAQDTLLSILQIDHDLIRNQFIINQAAEQTVLIKDRQKAHDYMYASPKPRNTKAVLCMHDHIRGEGHRYSYTANGQRMDRVRPWTKNPRMRTDIDAQINNQREIVNDAKRRLEREQQIVQKYEQNHRKALEALKRFNQHQRSLKIAHQTAEDRLQDIRTELESFTIDDGKLTTLQGTLADAEETERINSNQYTDAIEVKDRINEVQREVKQRLDAATREVDEVKARLKKLEASRVKHDQARTLALREKNEAIGLKEKAEEAKTLAENKKARLETELESYNEQALEIHSRIPVEEGLDADRIQTRIDALTLERRRAEERIGGTREEIVQQYFTAKREWREAEAALLSSESLTNKLKKAYFRRHEQWIAFRRHIMAKAKIMFVLLLNERGFKGRLESDHENRELDIKVEPDSTLQSDRGRQAKTLSGGEKSFSTICLLLSIWEAMGSPIRCLDEFDVYMDNVNRDSSMRMMIQAARRAVGKQYILITPQAMGNVPIDHDVKVIKMSDPERGQTALPF</sequence>
<evidence type="ECO:0000313" key="16">
    <source>
        <dbReference type="Proteomes" id="UP000799439"/>
    </source>
</evidence>
<dbReference type="GO" id="GO:0005634">
    <property type="term" value="C:nucleus"/>
    <property type="evidence" value="ECO:0007669"/>
    <property type="project" value="UniProtKB-SubCell"/>
</dbReference>
<keyword evidence="11" id="KW-0539">Nucleus</keyword>
<keyword evidence="16" id="KW-1185">Reference proteome</keyword>
<evidence type="ECO:0000256" key="2">
    <source>
        <dbReference type="ARBA" id="ARBA00004286"/>
    </source>
</evidence>
<dbReference type="GO" id="GO:0030915">
    <property type="term" value="C:Smc5-Smc6 complex"/>
    <property type="evidence" value="ECO:0007669"/>
    <property type="project" value="TreeGrafter"/>
</dbReference>